<dbReference type="KEGG" id="tao:THIAE_04220"/>
<sequence length="100" mass="10993">MRLNKHQVDAITSVIKTVFGQDAHIALFGSRLNDDAKGGDIDLLVTVGHPVERPAFDIARVQAKMIMLLGDQKIDILLDAPNLKRQAIHQIARQEGLALC</sequence>
<dbReference type="eggNOG" id="COG1708">
    <property type="taxonomic scope" value="Bacteria"/>
</dbReference>
<dbReference type="OrthoDB" id="14556at2"/>
<dbReference type="InterPro" id="IPR002934">
    <property type="entry name" value="Polymerase_NTP_transf_dom"/>
</dbReference>
<dbReference type="Pfam" id="PF01909">
    <property type="entry name" value="NTP_transf_2"/>
    <property type="match status" value="1"/>
</dbReference>
<dbReference type="Proteomes" id="UP000005380">
    <property type="component" value="Chromosome"/>
</dbReference>
<feature type="domain" description="Polymerase nucleotidyl transferase" evidence="1">
    <location>
        <begin position="18"/>
        <end position="66"/>
    </location>
</feature>
<dbReference type="RefSeq" id="WP_006459111.1">
    <property type="nucleotide sequence ID" value="NZ_CP007030.1"/>
</dbReference>
<proteinExistence type="predicted"/>
<dbReference type="InterPro" id="IPR043519">
    <property type="entry name" value="NT_sf"/>
</dbReference>
<evidence type="ECO:0000313" key="3">
    <source>
        <dbReference type="Proteomes" id="UP000005380"/>
    </source>
</evidence>
<dbReference type="GO" id="GO:0016779">
    <property type="term" value="F:nucleotidyltransferase activity"/>
    <property type="evidence" value="ECO:0007669"/>
    <property type="project" value="InterPro"/>
</dbReference>
<dbReference type="AlphaFoldDB" id="W0DR55"/>
<protein>
    <submittedName>
        <fullName evidence="2">DNA polymerase III subunit beta</fullName>
    </submittedName>
</protein>
<dbReference type="EMBL" id="CP007030">
    <property type="protein sequence ID" value="AHF01105.1"/>
    <property type="molecule type" value="Genomic_DNA"/>
</dbReference>
<organism evidence="2 3">
    <name type="scientific">Thiomicrospira aerophila AL3</name>
    <dbReference type="NCBI Taxonomy" id="717772"/>
    <lineage>
        <taxon>Bacteria</taxon>
        <taxon>Pseudomonadati</taxon>
        <taxon>Pseudomonadota</taxon>
        <taxon>Gammaproteobacteria</taxon>
        <taxon>Thiotrichales</taxon>
        <taxon>Piscirickettsiaceae</taxon>
        <taxon>Thiomicrospira</taxon>
    </lineage>
</organism>
<reference evidence="2 3" key="1">
    <citation type="submission" date="2013-12" db="EMBL/GenBank/DDBJ databases">
        <authorList>
            <consortium name="DOE Joint Genome Institute"/>
            <person name="Kappler U."/>
            <person name="Huntemann M."/>
            <person name="Han J."/>
            <person name="Chen A."/>
            <person name="Kyrpides N."/>
            <person name="Mavromatis K."/>
            <person name="Markowitz V."/>
            <person name="Palaniappan K."/>
            <person name="Ivanova N."/>
            <person name="Schaumberg A."/>
            <person name="Pati A."/>
            <person name="Liolios K."/>
            <person name="Nordberg H.P."/>
            <person name="Cantor M.N."/>
            <person name="Hua S.X."/>
            <person name="Woyke T."/>
        </authorList>
    </citation>
    <scope>NUCLEOTIDE SEQUENCE [LARGE SCALE GENOMIC DNA]</scope>
    <source>
        <strain evidence="3">AL2</strain>
    </source>
</reference>
<dbReference type="HOGENOM" id="CLU_164558_1_1_6"/>
<keyword evidence="3" id="KW-1185">Reference proteome</keyword>
<accession>W0DR55</accession>
<name>W0DR55_9GAMM</name>
<dbReference type="Gene3D" id="3.30.460.10">
    <property type="entry name" value="Beta Polymerase, domain 2"/>
    <property type="match status" value="1"/>
</dbReference>
<dbReference type="CDD" id="cd05403">
    <property type="entry name" value="NT_KNTase_like"/>
    <property type="match status" value="1"/>
</dbReference>
<dbReference type="InParanoid" id="W0DR55"/>
<evidence type="ECO:0000313" key="2">
    <source>
        <dbReference type="EMBL" id="AHF01105.1"/>
    </source>
</evidence>
<dbReference type="SUPFAM" id="SSF81301">
    <property type="entry name" value="Nucleotidyltransferase"/>
    <property type="match status" value="1"/>
</dbReference>
<gene>
    <name evidence="2" type="ORF">THIAE_04220</name>
</gene>
<evidence type="ECO:0000259" key="1">
    <source>
        <dbReference type="Pfam" id="PF01909"/>
    </source>
</evidence>
<dbReference type="STRING" id="717772.THIAE_04220"/>